<gene>
    <name evidence="3" type="primary">CACUL1</name>
    <name evidence="3" type="ORF">OS493_032539</name>
</gene>
<dbReference type="GO" id="GO:0006511">
    <property type="term" value="P:ubiquitin-dependent protein catabolic process"/>
    <property type="evidence" value="ECO:0007669"/>
    <property type="project" value="InterPro"/>
</dbReference>
<dbReference type="InterPro" id="IPR001373">
    <property type="entry name" value="Cullin_N"/>
</dbReference>
<dbReference type="GO" id="GO:0019901">
    <property type="term" value="F:protein kinase binding"/>
    <property type="evidence" value="ECO:0007669"/>
    <property type="project" value="TreeGrafter"/>
</dbReference>
<organism evidence="3 4">
    <name type="scientific">Desmophyllum pertusum</name>
    <dbReference type="NCBI Taxonomy" id="174260"/>
    <lineage>
        <taxon>Eukaryota</taxon>
        <taxon>Metazoa</taxon>
        <taxon>Cnidaria</taxon>
        <taxon>Anthozoa</taxon>
        <taxon>Hexacorallia</taxon>
        <taxon>Scleractinia</taxon>
        <taxon>Caryophylliina</taxon>
        <taxon>Caryophylliidae</taxon>
        <taxon>Desmophyllum</taxon>
    </lineage>
</organism>
<dbReference type="PANTHER" id="PTHR46636">
    <property type="entry name" value="CDK2-ASSOCIATED AND CULLIN DOMAIN-CONTAINING PROTEIN 1"/>
    <property type="match status" value="1"/>
</dbReference>
<dbReference type="AlphaFoldDB" id="A0A9X0CR31"/>
<protein>
    <submittedName>
        <fullName evidence="3">CDK2-associated and cullin domain-containing protein 1</fullName>
    </submittedName>
</protein>
<dbReference type="SUPFAM" id="SSF74788">
    <property type="entry name" value="Cullin repeat-like"/>
    <property type="match status" value="1"/>
</dbReference>
<comment type="caution">
    <text evidence="3">The sequence shown here is derived from an EMBL/GenBank/DDBJ whole genome shotgun (WGS) entry which is preliminary data.</text>
</comment>
<dbReference type="GO" id="GO:0031625">
    <property type="term" value="F:ubiquitin protein ligase binding"/>
    <property type="evidence" value="ECO:0007669"/>
    <property type="project" value="InterPro"/>
</dbReference>
<dbReference type="Gene3D" id="1.20.1310.10">
    <property type="entry name" value="Cullin Repeats"/>
    <property type="match status" value="1"/>
</dbReference>
<evidence type="ECO:0000256" key="1">
    <source>
        <dbReference type="ARBA" id="ARBA00006019"/>
    </source>
</evidence>
<accession>A0A9X0CR31</accession>
<comment type="similarity">
    <text evidence="1">Belongs to the cullin family.</text>
</comment>
<dbReference type="Proteomes" id="UP001163046">
    <property type="component" value="Unassembled WGS sequence"/>
</dbReference>
<proteinExistence type="inferred from homology"/>
<dbReference type="GO" id="GO:0000082">
    <property type="term" value="P:G1/S transition of mitotic cell cycle"/>
    <property type="evidence" value="ECO:0007669"/>
    <property type="project" value="TreeGrafter"/>
</dbReference>
<evidence type="ECO:0000259" key="2">
    <source>
        <dbReference type="Pfam" id="PF00888"/>
    </source>
</evidence>
<dbReference type="OrthoDB" id="8172509at2759"/>
<dbReference type="Pfam" id="PF00888">
    <property type="entry name" value="Cullin"/>
    <property type="match status" value="1"/>
</dbReference>
<name>A0A9X0CR31_9CNID</name>
<keyword evidence="4" id="KW-1185">Reference proteome</keyword>
<reference evidence="3" key="1">
    <citation type="submission" date="2023-01" db="EMBL/GenBank/DDBJ databases">
        <title>Genome assembly of the deep-sea coral Lophelia pertusa.</title>
        <authorList>
            <person name="Herrera S."/>
            <person name="Cordes E."/>
        </authorList>
    </citation>
    <scope>NUCLEOTIDE SEQUENCE</scope>
    <source>
        <strain evidence="3">USNM1676648</strain>
        <tissue evidence="3">Polyp</tissue>
    </source>
</reference>
<sequence length="249" mass="28542">MTTESVSGNSLLRQSTATSDNDELYNSRHWPKLEGAILLILQQNPGQFIPISYEEMYSTVYKCVCQQYADKMYHNLIELVTSYLRRVAEELQLTPAEAYLEKFNFAMAQFFQAVSGIVAIFSYMNRFYVTPKLHTDLKKELWKLFTNLVADNAFLFGVIEEASSKPFGVDPQIMMSIIKGLHSLNPEFSIRNPVLFARFIPNILPPTQCDQLPSLIQEDRLLQENLVTSQGFTREETGKKRSGEDFQGR</sequence>
<dbReference type="InterPro" id="IPR016159">
    <property type="entry name" value="Cullin_repeat-like_dom_sf"/>
</dbReference>
<evidence type="ECO:0000313" key="3">
    <source>
        <dbReference type="EMBL" id="KAJ7370364.1"/>
    </source>
</evidence>
<dbReference type="EMBL" id="MU826866">
    <property type="protein sequence ID" value="KAJ7370364.1"/>
    <property type="molecule type" value="Genomic_DNA"/>
</dbReference>
<dbReference type="InterPro" id="IPR042652">
    <property type="entry name" value="CACUL1"/>
</dbReference>
<evidence type="ECO:0000313" key="4">
    <source>
        <dbReference type="Proteomes" id="UP001163046"/>
    </source>
</evidence>
<dbReference type="PANTHER" id="PTHR46636:SF1">
    <property type="entry name" value="CDK2-ASSOCIATED AND CULLIN DOMAIN-CONTAINING PROTEIN 1"/>
    <property type="match status" value="1"/>
</dbReference>
<feature type="domain" description="Cullin N-terminal" evidence="2">
    <location>
        <begin position="30"/>
        <end position="154"/>
    </location>
</feature>